<dbReference type="Pfam" id="PF23955">
    <property type="entry name" value="DUF7284"/>
    <property type="match status" value="1"/>
</dbReference>
<dbReference type="Proteomes" id="UP000451471">
    <property type="component" value="Unassembled WGS sequence"/>
</dbReference>
<dbReference type="RefSeq" id="WP_158205104.1">
    <property type="nucleotide sequence ID" value="NZ_WSZK01000023.1"/>
</dbReference>
<accession>A0A6B0GTG2</accession>
<evidence type="ECO:0000313" key="1">
    <source>
        <dbReference type="EMBL" id="MWG35425.1"/>
    </source>
</evidence>
<reference evidence="1 2" key="1">
    <citation type="submission" date="2019-12" db="EMBL/GenBank/DDBJ databases">
        <title>Halocatena pleomorpha gen. nov. sp. nov., an extremely halophilic archaeon of family Halobacteriaceae isolated from saltpan soil.</title>
        <authorList>
            <person name="Pal Y."/>
            <person name="Verma A."/>
            <person name="Krishnamurthi S."/>
            <person name="Kumar P."/>
        </authorList>
    </citation>
    <scope>NUCLEOTIDE SEQUENCE [LARGE SCALE GENOMIC DNA]</scope>
    <source>
        <strain evidence="1 2">JCM 16495</strain>
    </source>
</reference>
<dbReference type="EMBL" id="WSZK01000023">
    <property type="protein sequence ID" value="MWG35425.1"/>
    <property type="molecule type" value="Genomic_DNA"/>
</dbReference>
<evidence type="ECO:0000313" key="2">
    <source>
        <dbReference type="Proteomes" id="UP000451471"/>
    </source>
</evidence>
<dbReference type="OrthoDB" id="248210at2157"/>
<name>A0A6B0GTG2_9EURY</name>
<gene>
    <name evidence="1" type="ORF">GQS65_13175</name>
</gene>
<protein>
    <submittedName>
        <fullName evidence="1">Uncharacterized protein</fullName>
    </submittedName>
</protein>
<keyword evidence="2" id="KW-1185">Reference proteome</keyword>
<comment type="caution">
    <text evidence="1">The sequence shown here is derived from an EMBL/GenBank/DDBJ whole genome shotgun (WGS) entry which is preliminary data.</text>
</comment>
<dbReference type="AlphaFoldDB" id="A0A6B0GTG2"/>
<dbReference type="InterPro" id="IPR055708">
    <property type="entry name" value="DUF7284"/>
</dbReference>
<sequence length="271" mass="28387">MRAVSTVADTLVFLVLVSAAVGTLVVVPSSSPSPPPRAESTAETLTTTTLSVPVAATAGDERRRAHGTPAGLLARAALANATLDDRRLLPGALPRRVRSRVRATRPTPDVHLVARWEPYSNASLAGRVAVGSPPPRDVRTDVETVTVPSGVAVTDARLDAAAADGYRPLATLVAERFVDRSFPPGAARSNLADPAVRDRTAARYRRFAAVTGADVRGPLGDGSAATARARLVDALATRLAADMRARFETPSVAADAVRERPGTVRLVVVTW</sequence>
<organism evidence="1 2">
    <name type="scientific">Halomarina oriensis</name>
    <dbReference type="NCBI Taxonomy" id="671145"/>
    <lineage>
        <taxon>Archaea</taxon>
        <taxon>Methanobacteriati</taxon>
        <taxon>Methanobacteriota</taxon>
        <taxon>Stenosarchaea group</taxon>
        <taxon>Halobacteria</taxon>
        <taxon>Halobacteriales</taxon>
        <taxon>Natronomonadaceae</taxon>
        <taxon>Halomarina</taxon>
    </lineage>
</organism>
<proteinExistence type="predicted"/>